<evidence type="ECO:0000313" key="3">
    <source>
        <dbReference type="Proteomes" id="UP000006062"/>
    </source>
</evidence>
<evidence type="ECO:0000259" key="1">
    <source>
        <dbReference type="Pfam" id="PF01471"/>
    </source>
</evidence>
<dbReference type="SUPFAM" id="SSF47090">
    <property type="entry name" value="PGBD-like"/>
    <property type="match status" value="1"/>
</dbReference>
<organism evidence="2 3">
    <name type="scientific">Thiocystis violascens (strain ATCC 17096 / DSM 198 / 6111)</name>
    <name type="common">Chromatium violascens</name>
    <dbReference type="NCBI Taxonomy" id="765911"/>
    <lineage>
        <taxon>Bacteria</taxon>
        <taxon>Pseudomonadati</taxon>
        <taxon>Pseudomonadota</taxon>
        <taxon>Gammaproteobacteria</taxon>
        <taxon>Chromatiales</taxon>
        <taxon>Chromatiaceae</taxon>
        <taxon>Thiocystis</taxon>
    </lineage>
</organism>
<evidence type="ECO:0000313" key="2">
    <source>
        <dbReference type="EMBL" id="AFL72873.1"/>
    </source>
</evidence>
<proteinExistence type="predicted"/>
<dbReference type="Gene3D" id="1.10.101.10">
    <property type="entry name" value="PGBD-like superfamily/PGBD"/>
    <property type="match status" value="1"/>
</dbReference>
<dbReference type="Pfam" id="PF01471">
    <property type="entry name" value="PG_binding_1"/>
    <property type="match status" value="1"/>
</dbReference>
<sequence length="764" mass="84281">MTHPERLQTHSERLYATFALISRQRRRNDQAQTENGDAEFQGSETMTRKRYFDGCVGVAVCLLATAGAWADDPPPVPTVAPPVDERPFEDALAAYRNLSASQSRNHDRAQDITPRQMLILLEVCERTGASLGQALATGEHESAHTWNDYIRPPLRNGTLGAATGVWQFMPGTFHRIVQRFGARLLTASEAETTTGRERLDLGDGPFSDEQVRRLIQETVDGRRGANDEELQLLRHNFAVLAFAKYYLSLDSGATTPEEDYLYHFLGAGEGRRVLALARGDARDTLCVKPVEEPTPLVDTPPALVTTDAREPELIAAAILRARSLAAAEPSLQADFAPLAPSRPLPQWRFDAPLQRPEYGPSVTVRERNADPLGVPRPSIEPAIWFPVEPVEPEMPPPVSSQWGLPADSPVVTGNLGMFYRDGKGQSQPYTWAEFMEHLARRVRAKDQPALVRAKYGVGFALPGGDLPERTFDPEQTSPAAAFYHAISGDLLLPEALALGPLDPAETRQYKRRLAALLNQGEDQPLETLPPEAVSALRHLTLLPPNGPDLGATPFEVERALRAFRARVGKQEPDDPAHRNRLMPAERIALEIYEQRLARYAALQAGQQAALNDAADLNRLREMPTGWRKTAAPRIAILQTTLAEQGLLKPLTRKVVWRDKKRKKHVSHQTVPFTGFPGQATEAALDAFQWRNGLRKTQGVLDGVTLAMLGLPPMGLDLFLPPAGPQCAIDVSTETAPLCERPIQKRPGEIDALRARGARALPAWW</sequence>
<dbReference type="Gene3D" id="1.10.530.10">
    <property type="match status" value="1"/>
</dbReference>
<dbReference type="eggNOG" id="COG3409">
    <property type="taxonomic scope" value="Bacteria"/>
</dbReference>
<name>I3Y7A5_THIV6</name>
<dbReference type="EMBL" id="CP003154">
    <property type="protein sequence ID" value="AFL72873.1"/>
    <property type="molecule type" value="Genomic_DNA"/>
</dbReference>
<dbReference type="AlphaFoldDB" id="I3Y7A5"/>
<dbReference type="InterPro" id="IPR002477">
    <property type="entry name" value="Peptidoglycan-bd-like"/>
</dbReference>
<gene>
    <name evidence="2" type="ordered locus">Thivi_0834</name>
</gene>
<dbReference type="STRING" id="765911.Thivi_0834"/>
<dbReference type="HOGENOM" id="CLU_365203_0_0_6"/>
<accession>I3Y7A5</accession>
<keyword evidence="3" id="KW-1185">Reference proteome</keyword>
<dbReference type="Proteomes" id="UP000006062">
    <property type="component" value="Chromosome"/>
</dbReference>
<dbReference type="InterPro" id="IPR036366">
    <property type="entry name" value="PGBDSf"/>
</dbReference>
<dbReference type="KEGG" id="tvi:Thivi_0834"/>
<reference evidence="2 3" key="1">
    <citation type="submission" date="2012-06" db="EMBL/GenBank/DDBJ databases">
        <title>Complete sequence of Thiocystis violascens DSM 198.</title>
        <authorList>
            <consortium name="US DOE Joint Genome Institute"/>
            <person name="Lucas S."/>
            <person name="Han J."/>
            <person name="Lapidus A."/>
            <person name="Cheng J.-F."/>
            <person name="Goodwin L."/>
            <person name="Pitluck S."/>
            <person name="Peters L."/>
            <person name="Ovchinnikova G."/>
            <person name="Teshima H."/>
            <person name="Detter J.C."/>
            <person name="Han C."/>
            <person name="Tapia R."/>
            <person name="Land M."/>
            <person name="Hauser L."/>
            <person name="Kyrpides N."/>
            <person name="Ivanova N."/>
            <person name="Pagani I."/>
            <person name="Vogl K."/>
            <person name="Liu Z."/>
            <person name="Frigaard N.-U."/>
            <person name="Bryant D."/>
            <person name="Woyke T."/>
        </authorList>
    </citation>
    <scope>NUCLEOTIDE SEQUENCE [LARGE SCALE GENOMIC DNA]</scope>
    <source>
        <strain evidence="3">ATCC 17096 / DSM 198 / 6111</strain>
    </source>
</reference>
<feature type="domain" description="Peptidoglycan binding-like" evidence="1">
    <location>
        <begin position="670"/>
        <end position="708"/>
    </location>
</feature>
<protein>
    <submittedName>
        <fullName evidence="2">Putative peptidoglycan binding protein</fullName>
    </submittedName>
</protein>
<dbReference type="InterPro" id="IPR036365">
    <property type="entry name" value="PGBD-like_sf"/>
</dbReference>